<dbReference type="STRING" id="626522.GCWU000325_00183"/>
<name>C9LDB4_9BACT</name>
<dbReference type="EMBL" id="ACIJ02000003">
    <property type="protein sequence ID" value="EEX72867.1"/>
    <property type="molecule type" value="Genomic_DNA"/>
</dbReference>
<organism evidence="1 2">
    <name type="scientific">Alloprevotella tannerae ATCC 51259</name>
    <dbReference type="NCBI Taxonomy" id="626522"/>
    <lineage>
        <taxon>Bacteria</taxon>
        <taxon>Pseudomonadati</taxon>
        <taxon>Bacteroidota</taxon>
        <taxon>Bacteroidia</taxon>
        <taxon>Bacteroidales</taxon>
        <taxon>Prevotellaceae</taxon>
        <taxon>Alloprevotella</taxon>
    </lineage>
</organism>
<dbReference type="AlphaFoldDB" id="C9LDB4"/>
<protein>
    <submittedName>
        <fullName evidence="1">ISPg1, transposase</fullName>
    </submittedName>
</protein>
<comment type="caution">
    <text evidence="1">The sequence shown here is derived from an EMBL/GenBank/DDBJ whole genome shotgun (WGS) entry which is preliminary data.</text>
</comment>
<sequence>MKHKTSTTLLFIVTVADTLLFSRHCRKAQNDFLNQIDRLIDWHPIRTLSTRNT</sequence>
<keyword evidence="2" id="KW-1185">Reference proteome</keyword>
<gene>
    <name evidence="1" type="ORF">GCWU000325_00183</name>
</gene>
<reference evidence="1" key="1">
    <citation type="submission" date="2009-09" db="EMBL/GenBank/DDBJ databases">
        <authorList>
            <person name="Weinstock G."/>
            <person name="Sodergren E."/>
            <person name="Clifton S."/>
            <person name="Fulton L."/>
            <person name="Fulton B."/>
            <person name="Courtney L."/>
            <person name="Fronick C."/>
            <person name="Harrison M."/>
            <person name="Strong C."/>
            <person name="Farmer C."/>
            <person name="Delahaunty K."/>
            <person name="Markovic C."/>
            <person name="Hall O."/>
            <person name="Minx P."/>
            <person name="Tomlinson C."/>
            <person name="Mitreva M."/>
            <person name="Nelson J."/>
            <person name="Hou S."/>
            <person name="Wollam A."/>
            <person name="Pepin K.H."/>
            <person name="Johnson M."/>
            <person name="Bhonagiri V."/>
            <person name="Nash W.E."/>
            <person name="Warren W."/>
            <person name="Chinwalla A."/>
            <person name="Mardis E.R."/>
            <person name="Wilson R.K."/>
        </authorList>
    </citation>
    <scope>NUCLEOTIDE SEQUENCE [LARGE SCALE GENOMIC DNA]</scope>
    <source>
        <strain evidence="1">ATCC 51259</strain>
    </source>
</reference>
<evidence type="ECO:0000313" key="2">
    <source>
        <dbReference type="Proteomes" id="UP000003460"/>
    </source>
</evidence>
<dbReference type="HOGENOM" id="CLU_3064867_0_0_10"/>
<accession>C9LDB4</accession>
<evidence type="ECO:0000313" key="1">
    <source>
        <dbReference type="EMBL" id="EEX72867.1"/>
    </source>
</evidence>
<proteinExistence type="predicted"/>
<dbReference type="Proteomes" id="UP000003460">
    <property type="component" value="Unassembled WGS sequence"/>
</dbReference>